<evidence type="ECO:0000256" key="6">
    <source>
        <dbReference type="SAM" id="Phobius"/>
    </source>
</evidence>
<dbReference type="InterPro" id="IPR001680">
    <property type="entry name" value="WD40_rpt"/>
</dbReference>
<name>A0A366HDI3_9BACT</name>
<organism evidence="7 8">
    <name type="scientific">Roseimicrobium gellanilyticum</name>
    <dbReference type="NCBI Taxonomy" id="748857"/>
    <lineage>
        <taxon>Bacteria</taxon>
        <taxon>Pseudomonadati</taxon>
        <taxon>Verrucomicrobiota</taxon>
        <taxon>Verrucomicrobiia</taxon>
        <taxon>Verrucomicrobiales</taxon>
        <taxon>Verrucomicrobiaceae</taxon>
        <taxon>Roseimicrobium</taxon>
    </lineage>
</organism>
<dbReference type="InterPro" id="IPR020472">
    <property type="entry name" value="WD40_PAC1"/>
</dbReference>
<dbReference type="InterPro" id="IPR019775">
    <property type="entry name" value="WD40_repeat_CS"/>
</dbReference>
<evidence type="ECO:0000256" key="2">
    <source>
        <dbReference type="ARBA" id="ARBA00022737"/>
    </source>
</evidence>
<feature type="repeat" description="WD" evidence="3">
    <location>
        <begin position="720"/>
        <end position="761"/>
    </location>
</feature>
<dbReference type="InterPro" id="IPR036322">
    <property type="entry name" value="WD40_repeat_dom_sf"/>
</dbReference>
<dbReference type="CDD" id="cd00200">
    <property type="entry name" value="WD40"/>
    <property type="match status" value="1"/>
</dbReference>
<dbReference type="Pfam" id="PF00400">
    <property type="entry name" value="WD40"/>
    <property type="match status" value="6"/>
</dbReference>
<sequence length="947" mass="102635">MQLKSMTIETLEAMRQHHLELMEASPESPPEQIQAFLAAGMELGAKLSARKDRAEAQSMLNYWAATLAGTYSVQDRVASAEMEAEAVRSAGQSQLERGRTKGVSRETTQESDGGLFGVSGFVALKPFDEGAVVRQAREGLARLDKGTEQEQAEVEQLMPALVRMDETSHDVHLAMLREDDSLLQGQGWKHPAVVRLQEAGLLIPASPSETGKQQMVLAGEFLLQDWKALEKYRTNRRAFRQMARGWENSGKQSSALLTKGTPLRVAETYRDRNEYENAFLDKSRTAATRMQQGMLSIAAVVIALLGTLSVWLFLEKAEADAARKKAEQALAELKTATALAETRRVEAEKATTLAENRRIEVEKAFADLKAAMDAKTTAEAEAATLALVNAEAEKAKALEQAKEVVAMQKRLAQELENSAKLRVIVDSGQKALGDLNRLKPVLNKQTLRGEEQILSQAVKDLERSFEQAQSVQKATDQSLPQVEQAVKDAQQGTLERQPILIKTLTGHQRGITAVQFFPDGRLATAGGDNDVRLWNADGSSAGEPIPGSSRDGVNCLAANPKGQEPLLAIGSNGSTVRLFNFTTRQTAAYDGHLDAITCVAFSPDGKRILSTSGDRSVQIWNPREPGKPALFNAQKLGSIVTWAAFDPAGNRVVASLDEPAKAAFLWDLSSNPADRKILQMDAPVKRAVFSPDGTLVLGAGSGDKTAGLWDAATGTPKARLRGHEGPVWQAIFRPDGKQVATASGDTTIRVWDVADGALLRTLRGHEGEVRHLACSPDGEVLASGSIDGIVKLWFGKDTMARNTLTGHERRITAVAFSPDGNRLATGSQDSTVRLWNLNAAPPVDDTTIRKGWSLYGWLEEGPPPPKFRGQSFAPVEGPRGTMPEPGSVVVAEATMNIRDKVALNANGQWDQGKPVGFIFAGEKVRVIERQGGKPGEPPGVWILFEKL</sequence>
<evidence type="ECO:0000256" key="3">
    <source>
        <dbReference type="PROSITE-ProRule" id="PRU00221"/>
    </source>
</evidence>
<keyword evidence="6" id="KW-0812">Transmembrane</keyword>
<keyword evidence="6" id="KW-1133">Transmembrane helix</keyword>
<keyword evidence="4" id="KW-0175">Coiled coil</keyword>
<evidence type="ECO:0000313" key="7">
    <source>
        <dbReference type="EMBL" id="RBP39674.1"/>
    </source>
</evidence>
<feature type="region of interest" description="Disordered" evidence="5">
    <location>
        <begin position="88"/>
        <end position="110"/>
    </location>
</feature>
<keyword evidence="2" id="KW-0677">Repeat</keyword>
<dbReference type="SUPFAM" id="SSF50978">
    <property type="entry name" value="WD40 repeat-like"/>
    <property type="match status" value="2"/>
</dbReference>
<dbReference type="PRINTS" id="PR00320">
    <property type="entry name" value="GPROTEINBRPT"/>
</dbReference>
<dbReference type="PANTHER" id="PTHR19879">
    <property type="entry name" value="TRANSCRIPTION INITIATION FACTOR TFIID"/>
    <property type="match status" value="1"/>
</dbReference>
<dbReference type="Proteomes" id="UP000253426">
    <property type="component" value="Unassembled WGS sequence"/>
</dbReference>
<feature type="repeat" description="WD" evidence="3">
    <location>
        <begin position="504"/>
        <end position="535"/>
    </location>
</feature>
<evidence type="ECO:0000256" key="1">
    <source>
        <dbReference type="ARBA" id="ARBA00022574"/>
    </source>
</evidence>
<comment type="caution">
    <text evidence="7">The sequence shown here is derived from an EMBL/GenBank/DDBJ whole genome shotgun (WGS) entry which is preliminary data.</text>
</comment>
<dbReference type="PROSITE" id="PS50082">
    <property type="entry name" value="WD_REPEATS_2"/>
    <property type="match status" value="5"/>
</dbReference>
<feature type="compositionally biased region" description="Basic and acidic residues" evidence="5">
    <location>
        <begin position="96"/>
        <end position="108"/>
    </location>
</feature>
<feature type="repeat" description="WD" evidence="3">
    <location>
        <begin position="762"/>
        <end position="793"/>
    </location>
</feature>
<keyword evidence="1 3" id="KW-0853">WD repeat</keyword>
<keyword evidence="8" id="KW-1185">Reference proteome</keyword>
<accession>A0A366HDI3</accession>
<protein>
    <submittedName>
        <fullName evidence="7">WD40 repeat protein</fullName>
    </submittedName>
</protein>
<evidence type="ECO:0000256" key="4">
    <source>
        <dbReference type="SAM" id="Coils"/>
    </source>
</evidence>
<feature type="coiled-coil region" evidence="4">
    <location>
        <begin position="314"/>
        <end position="343"/>
    </location>
</feature>
<feature type="coiled-coil region" evidence="4">
    <location>
        <begin position="380"/>
        <end position="418"/>
    </location>
</feature>
<dbReference type="PANTHER" id="PTHR19879:SF9">
    <property type="entry name" value="TRANSCRIPTION INITIATION FACTOR TFIID SUBUNIT 5"/>
    <property type="match status" value="1"/>
</dbReference>
<dbReference type="SMART" id="SM00320">
    <property type="entry name" value="WD40"/>
    <property type="match status" value="7"/>
</dbReference>
<evidence type="ECO:0000256" key="5">
    <source>
        <dbReference type="SAM" id="MobiDB-lite"/>
    </source>
</evidence>
<feature type="repeat" description="WD" evidence="3">
    <location>
        <begin position="589"/>
        <end position="621"/>
    </location>
</feature>
<feature type="repeat" description="WD" evidence="3">
    <location>
        <begin position="804"/>
        <end position="845"/>
    </location>
</feature>
<gene>
    <name evidence="7" type="ORF">DES53_109101</name>
</gene>
<keyword evidence="6" id="KW-0472">Membrane</keyword>
<dbReference type="Gene3D" id="2.130.10.10">
    <property type="entry name" value="YVTN repeat-like/Quinoprotein amine dehydrogenase"/>
    <property type="match status" value="3"/>
</dbReference>
<dbReference type="OrthoDB" id="186109at2"/>
<feature type="transmembrane region" description="Helical" evidence="6">
    <location>
        <begin position="293"/>
        <end position="314"/>
    </location>
</feature>
<reference evidence="7 8" key="1">
    <citation type="submission" date="2018-06" db="EMBL/GenBank/DDBJ databases">
        <title>Genomic Encyclopedia of Type Strains, Phase IV (KMG-IV): sequencing the most valuable type-strain genomes for metagenomic binning, comparative biology and taxonomic classification.</title>
        <authorList>
            <person name="Goeker M."/>
        </authorList>
    </citation>
    <scope>NUCLEOTIDE SEQUENCE [LARGE SCALE GENOMIC DNA]</scope>
    <source>
        <strain evidence="7 8">DSM 25532</strain>
    </source>
</reference>
<dbReference type="EMBL" id="QNRR01000009">
    <property type="protein sequence ID" value="RBP39674.1"/>
    <property type="molecule type" value="Genomic_DNA"/>
</dbReference>
<proteinExistence type="predicted"/>
<dbReference type="PROSITE" id="PS00678">
    <property type="entry name" value="WD_REPEATS_1"/>
    <property type="match status" value="2"/>
</dbReference>
<dbReference type="AlphaFoldDB" id="A0A366HDI3"/>
<dbReference type="PROSITE" id="PS50294">
    <property type="entry name" value="WD_REPEATS_REGION"/>
    <property type="match status" value="5"/>
</dbReference>
<evidence type="ECO:0000313" key="8">
    <source>
        <dbReference type="Proteomes" id="UP000253426"/>
    </source>
</evidence>
<dbReference type="InterPro" id="IPR015943">
    <property type="entry name" value="WD40/YVTN_repeat-like_dom_sf"/>
</dbReference>